<proteinExistence type="predicted"/>
<feature type="compositionally biased region" description="Polar residues" evidence="1">
    <location>
        <begin position="715"/>
        <end position="751"/>
    </location>
</feature>
<feature type="region of interest" description="Disordered" evidence="1">
    <location>
        <begin position="264"/>
        <end position="285"/>
    </location>
</feature>
<feature type="compositionally biased region" description="Low complexity" evidence="1">
    <location>
        <begin position="985"/>
        <end position="1000"/>
    </location>
</feature>
<feature type="compositionally biased region" description="Low complexity" evidence="1">
    <location>
        <begin position="235"/>
        <end position="251"/>
    </location>
</feature>
<dbReference type="AlphaFoldDB" id="A0A9P6UPH7"/>
<evidence type="ECO:0000313" key="2">
    <source>
        <dbReference type="EMBL" id="KAG0313626.1"/>
    </source>
</evidence>
<organism evidence="2 3">
    <name type="scientific">Dissophora globulifera</name>
    <dbReference type="NCBI Taxonomy" id="979702"/>
    <lineage>
        <taxon>Eukaryota</taxon>
        <taxon>Fungi</taxon>
        <taxon>Fungi incertae sedis</taxon>
        <taxon>Mucoromycota</taxon>
        <taxon>Mortierellomycotina</taxon>
        <taxon>Mortierellomycetes</taxon>
        <taxon>Mortierellales</taxon>
        <taxon>Mortierellaceae</taxon>
        <taxon>Dissophora</taxon>
    </lineage>
</organism>
<feature type="compositionally biased region" description="Low complexity" evidence="1">
    <location>
        <begin position="929"/>
        <end position="943"/>
    </location>
</feature>
<comment type="caution">
    <text evidence="2">The sequence shown here is derived from an EMBL/GenBank/DDBJ whole genome shotgun (WGS) entry which is preliminary data.</text>
</comment>
<feature type="compositionally biased region" description="Basic and acidic residues" evidence="1">
    <location>
        <begin position="189"/>
        <end position="199"/>
    </location>
</feature>
<dbReference type="EMBL" id="JAAAIP010000687">
    <property type="protein sequence ID" value="KAG0313626.1"/>
    <property type="molecule type" value="Genomic_DNA"/>
</dbReference>
<accession>A0A9P6UPH7</accession>
<feature type="compositionally biased region" description="Polar residues" evidence="1">
    <location>
        <begin position="950"/>
        <end position="967"/>
    </location>
</feature>
<feature type="compositionally biased region" description="Polar residues" evidence="1">
    <location>
        <begin position="758"/>
        <end position="772"/>
    </location>
</feature>
<feature type="region of interest" description="Disordered" evidence="1">
    <location>
        <begin position="980"/>
        <end position="1021"/>
    </location>
</feature>
<feature type="compositionally biased region" description="Low complexity" evidence="1">
    <location>
        <begin position="390"/>
        <end position="401"/>
    </location>
</feature>
<feature type="region of interest" description="Disordered" evidence="1">
    <location>
        <begin position="922"/>
        <end position="968"/>
    </location>
</feature>
<feature type="compositionally biased region" description="Polar residues" evidence="1">
    <location>
        <begin position="691"/>
        <end position="703"/>
    </location>
</feature>
<feature type="region of interest" description="Disordered" evidence="1">
    <location>
        <begin position="682"/>
        <end position="787"/>
    </location>
</feature>
<feature type="region of interest" description="Disordered" evidence="1">
    <location>
        <begin position="135"/>
        <end position="252"/>
    </location>
</feature>
<feature type="compositionally biased region" description="Low complexity" evidence="1">
    <location>
        <begin position="135"/>
        <end position="145"/>
    </location>
</feature>
<dbReference type="OrthoDB" id="2398776at2759"/>
<evidence type="ECO:0000256" key="1">
    <source>
        <dbReference type="SAM" id="MobiDB-lite"/>
    </source>
</evidence>
<feature type="compositionally biased region" description="Acidic residues" evidence="1">
    <location>
        <begin position="177"/>
        <end position="188"/>
    </location>
</feature>
<feature type="compositionally biased region" description="Low complexity" evidence="1">
    <location>
        <begin position="1008"/>
        <end position="1021"/>
    </location>
</feature>
<feature type="region of interest" description="Disordered" evidence="1">
    <location>
        <begin position="354"/>
        <end position="401"/>
    </location>
</feature>
<reference evidence="2" key="1">
    <citation type="journal article" date="2020" name="Fungal Divers.">
        <title>Resolving the Mortierellaceae phylogeny through synthesis of multi-gene phylogenetics and phylogenomics.</title>
        <authorList>
            <person name="Vandepol N."/>
            <person name="Liber J."/>
            <person name="Desiro A."/>
            <person name="Na H."/>
            <person name="Kennedy M."/>
            <person name="Barry K."/>
            <person name="Grigoriev I.V."/>
            <person name="Miller A.N."/>
            <person name="O'Donnell K."/>
            <person name="Stajich J.E."/>
            <person name="Bonito G."/>
        </authorList>
    </citation>
    <scope>NUCLEOTIDE SEQUENCE</scope>
    <source>
        <strain evidence="2">REB-010B</strain>
    </source>
</reference>
<evidence type="ECO:0000313" key="3">
    <source>
        <dbReference type="Proteomes" id="UP000738325"/>
    </source>
</evidence>
<feature type="compositionally biased region" description="Low complexity" evidence="1">
    <location>
        <begin position="265"/>
        <end position="275"/>
    </location>
</feature>
<keyword evidence="3" id="KW-1185">Reference proteome</keyword>
<protein>
    <submittedName>
        <fullName evidence="2">Uncharacterized protein</fullName>
    </submittedName>
</protein>
<sequence length="1097" mass="121678">MASAEGDDTSRLDTVDTPLASATLSKSTRLSAAHGRVVTATGADEDECVEHADAYAYAARDSRTGHALDATDRSPYLNSLDSNSFDLSQLLDHPHIIYPSILQAHSPQDCDNEITAAIHSKGNSNIATAVAMAGSRSISPSRSSSTFDQPTWGTARDRLQVRDCGSGPDSGNGSDVTDVEIESSDSETEQMRRKPELHHSRPVSMKRRKVSEEEDEEDGSNGIGGGEDFSRRYDSSTASLSSSSPSMATESNLARRSVLLPATLSSSSSSPAWDSPQPPSSWTARKRRSILADPLLSSSLASTLSLSNIGDGDVANSMDVSSGSNNDSLDTSSLSLLSTTSALVSAGAMHDLHSNEDDIGNNHSNIGSTQPSSILSSLSSTSSPSPPSSPASSPIESQFSSILHSSESNSQQLSFFASSSPKSSSLSSSPLSWPCSRRFRYYYYCSPLLSNACRKRTFEDAIELTRPLGNEPSIEHAGWLGSIKRRKIHHFPTRWTSTLSPSPYIKLMAMRDFWDVMRSRLDLSWLDLWEISASGWSWEKQKPRLMPCGVTEVKCGESRELAVLEESDAAARVLKSDSLTSTPIKESTTTTNTRIMDSGARKITQDVLRRSIKTDLLDDSVSPTRLLSASTLSSSRGRTVVVQHPNTGLFLRGLWEEEEKTRRQQQMIPECVHKPLRSKILNRKPIPRANPTLNDVNGTTSRKYSWIQPEVTPEPSLSSSSKDPENESQAIERSNESQNAATVSAGTTSNDLDPGVTHQPNHGPNQTEQQEQMLRRKHGPAASAVRSNALSEGYDLNEYKPWKDGTITPHRGSIRTLCQLRSTTTLDPWPLEESLAKDECTRILHRMREQLNVVINLQIHLRSMMKASPSHMSFLLSIRHPGQVSVELLNALYGPQFMQTSAFRSIEQLLWGSKYQSPRMVEYSDQPPSYSNNCDDNCSNHNSTKAGKHQYQQHQSQPTLPSPSYSYEQRETFESVVDARMQGTQHHQQQEQQQEASSSHQHYRHYTSHQPSHQQQRYSQQYHRECDIMEDDEGCEFEEEFEHSSYQGPMMLEMDHRLVLDIVDSSPRKGLDGHDDSEFMILGYRFPPTVRREVWCG</sequence>
<dbReference type="Proteomes" id="UP000738325">
    <property type="component" value="Unassembled WGS sequence"/>
</dbReference>
<gene>
    <name evidence="2" type="ORF">BGZ99_008679</name>
</gene>
<name>A0A9P6UPH7_9FUNG</name>
<feature type="compositionally biased region" description="Basic residues" evidence="1">
    <location>
        <begin position="200"/>
        <end position="209"/>
    </location>
</feature>
<feature type="compositionally biased region" description="Low complexity" evidence="1">
    <location>
        <begin position="368"/>
        <end position="383"/>
    </location>
</feature>